<dbReference type="InterPro" id="IPR050490">
    <property type="entry name" value="Bact_solute-bd_prot1"/>
</dbReference>
<comment type="similarity">
    <text evidence="2">Belongs to the bacterial solute-binding protein 1 family.</text>
</comment>
<proteinExistence type="inferred from homology"/>
<feature type="chain" id="PRO_5046548211" evidence="5">
    <location>
        <begin position="21"/>
        <end position="452"/>
    </location>
</feature>
<comment type="subcellular location">
    <subcellularLocation>
        <location evidence="1">Cell envelope</location>
    </subcellularLocation>
</comment>
<dbReference type="CDD" id="cd14748">
    <property type="entry name" value="PBP2_UgpB"/>
    <property type="match status" value="1"/>
</dbReference>
<dbReference type="Gene3D" id="3.40.190.10">
    <property type="entry name" value="Periplasmic binding protein-like II"/>
    <property type="match status" value="2"/>
</dbReference>
<evidence type="ECO:0000256" key="5">
    <source>
        <dbReference type="SAM" id="SignalP"/>
    </source>
</evidence>
<dbReference type="Pfam" id="PF13416">
    <property type="entry name" value="SBP_bac_8"/>
    <property type="match status" value="1"/>
</dbReference>
<keyword evidence="4 5" id="KW-0732">Signal</keyword>
<evidence type="ECO:0000256" key="2">
    <source>
        <dbReference type="ARBA" id="ARBA00008520"/>
    </source>
</evidence>
<dbReference type="SUPFAM" id="SSF53850">
    <property type="entry name" value="Periplasmic binding protein-like II"/>
    <property type="match status" value="1"/>
</dbReference>
<evidence type="ECO:0000313" key="6">
    <source>
        <dbReference type="EMBL" id="MDG5754676.1"/>
    </source>
</evidence>
<accession>A0ABT6H883</accession>
<sequence>MKKKLTLLALTALTTASLFSGCGKSETTAKTEEKETAKTVDITFWHAMGGAGGEAINKMVENFNSSQQKVKVTAQFQGTYDEAINKLKSAAKGNAGPDVMQVYDIGTRFMIDSGYTVPMQKLIDENKFDTSSLEPNLLAYYTVDKKLHSMPFNSSTPLVYYNKTAFKEAGLDPEKGPKNFDELMEYSQKLTKKNGDKTERHGFALATYGWFFEQLLVKQQANYANSQNGRADKATKVDFDTNGAGLKVFESWKKLYDTGAVVNLGRKTDETKSAFIAGKIAMTMDSTAALKDIMNGVGGRFEIGTAYLPAVDGSKNGGVSIGGASLWVMDKKDKEKQKAAFEFIKFMVSPEQQAFWSKNTGYFAVTKKAYDLPELKEHLQKFPQFQTAINQLHDSPKTATGALLGVFPEARQTIELNLEKMIQGQSTPEGAMKDASKTINDAIANYNKINVK</sequence>
<evidence type="ECO:0000313" key="7">
    <source>
        <dbReference type="Proteomes" id="UP001218246"/>
    </source>
</evidence>
<protein>
    <submittedName>
        <fullName evidence="6">ABC transporter substrate-binding protein</fullName>
    </submittedName>
</protein>
<dbReference type="PANTHER" id="PTHR43649">
    <property type="entry name" value="ARABINOSE-BINDING PROTEIN-RELATED"/>
    <property type="match status" value="1"/>
</dbReference>
<dbReference type="RefSeq" id="WP_278018389.1">
    <property type="nucleotide sequence ID" value="NZ_JARRRY010000011.1"/>
</dbReference>
<dbReference type="PROSITE" id="PS51257">
    <property type="entry name" value="PROKAR_LIPOPROTEIN"/>
    <property type="match status" value="1"/>
</dbReference>
<dbReference type="EMBL" id="JARULN010000011">
    <property type="protein sequence ID" value="MDG5754676.1"/>
    <property type="molecule type" value="Genomic_DNA"/>
</dbReference>
<evidence type="ECO:0000256" key="3">
    <source>
        <dbReference type="ARBA" id="ARBA00022448"/>
    </source>
</evidence>
<keyword evidence="7" id="KW-1185">Reference proteome</keyword>
<dbReference type="Proteomes" id="UP001218246">
    <property type="component" value="Unassembled WGS sequence"/>
</dbReference>
<evidence type="ECO:0000256" key="4">
    <source>
        <dbReference type="ARBA" id="ARBA00022729"/>
    </source>
</evidence>
<feature type="signal peptide" evidence="5">
    <location>
        <begin position="1"/>
        <end position="20"/>
    </location>
</feature>
<comment type="caution">
    <text evidence="6">The sequence shown here is derived from an EMBL/GenBank/DDBJ whole genome shotgun (WGS) entry which is preliminary data.</text>
</comment>
<name>A0ABT6H883_9BACI</name>
<dbReference type="PANTHER" id="PTHR43649:SF31">
    <property type="entry name" value="SN-GLYCEROL-3-PHOSPHATE-BINDING PERIPLASMIC PROTEIN UGPB"/>
    <property type="match status" value="1"/>
</dbReference>
<gene>
    <name evidence="6" type="ORF">P6P90_11925</name>
</gene>
<dbReference type="InterPro" id="IPR006059">
    <property type="entry name" value="SBP"/>
</dbReference>
<organism evidence="6 7">
    <name type="scientific">Ectobacillus antri</name>
    <dbReference type="NCBI Taxonomy" id="2486280"/>
    <lineage>
        <taxon>Bacteria</taxon>
        <taxon>Bacillati</taxon>
        <taxon>Bacillota</taxon>
        <taxon>Bacilli</taxon>
        <taxon>Bacillales</taxon>
        <taxon>Bacillaceae</taxon>
        <taxon>Ectobacillus</taxon>
    </lineage>
</organism>
<keyword evidence="3" id="KW-0813">Transport</keyword>
<reference evidence="6 7" key="1">
    <citation type="submission" date="2023-04" db="EMBL/GenBank/DDBJ databases">
        <title>Ectobacillus antri isolated from activated sludge.</title>
        <authorList>
            <person name="Yan P."/>
            <person name="Liu X."/>
        </authorList>
    </citation>
    <scope>NUCLEOTIDE SEQUENCE [LARGE SCALE GENOMIC DNA]</scope>
    <source>
        <strain evidence="6 7">C18H</strain>
    </source>
</reference>
<evidence type="ECO:0000256" key="1">
    <source>
        <dbReference type="ARBA" id="ARBA00004196"/>
    </source>
</evidence>